<dbReference type="EMBL" id="DVOS01000077">
    <property type="protein sequence ID" value="HIV24117.1"/>
    <property type="molecule type" value="Genomic_DNA"/>
</dbReference>
<organism evidence="6 7">
    <name type="scientific">Candidatus Merdiplasma excrementigallinarum</name>
    <dbReference type="NCBI Taxonomy" id="2840864"/>
    <lineage>
        <taxon>Bacteria</taxon>
        <taxon>Bacillati</taxon>
        <taxon>Bacillota</taxon>
        <taxon>Clostridia</taxon>
        <taxon>Lachnospirales</taxon>
        <taxon>Lachnospiraceae</taxon>
        <taxon>Lachnospiraceae incertae sedis</taxon>
        <taxon>Candidatus Merdiplasma</taxon>
    </lineage>
</organism>
<evidence type="ECO:0000256" key="3">
    <source>
        <dbReference type="ARBA" id="ARBA00022723"/>
    </source>
</evidence>
<dbReference type="InterPro" id="IPR003451">
    <property type="entry name" value="LytB/IspH"/>
</dbReference>
<reference evidence="6" key="1">
    <citation type="submission" date="2020-10" db="EMBL/GenBank/DDBJ databases">
        <authorList>
            <person name="Gilroy R."/>
        </authorList>
    </citation>
    <scope>NUCLEOTIDE SEQUENCE</scope>
    <source>
        <strain evidence="6">ChiBcec6-7307</strain>
    </source>
</reference>
<keyword evidence="2" id="KW-0004">4Fe-4S</keyword>
<comment type="caution">
    <text evidence="6">The sequence shown here is derived from an EMBL/GenBank/DDBJ whole genome shotgun (WGS) entry which is preliminary data.</text>
</comment>
<proteinExistence type="predicted"/>
<evidence type="ECO:0000313" key="7">
    <source>
        <dbReference type="Proteomes" id="UP000886889"/>
    </source>
</evidence>
<dbReference type="Proteomes" id="UP000886889">
    <property type="component" value="Unassembled WGS sequence"/>
</dbReference>
<evidence type="ECO:0000256" key="1">
    <source>
        <dbReference type="ARBA" id="ARBA00001966"/>
    </source>
</evidence>
<accession>A0A9D1T9Y5</accession>
<dbReference type="GO" id="GO:0050992">
    <property type="term" value="P:dimethylallyl diphosphate biosynthetic process"/>
    <property type="evidence" value="ECO:0007669"/>
    <property type="project" value="InterPro"/>
</dbReference>
<gene>
    <name evidence="6" type="ORF">IAC80_09325</name>
</gene>
<name>A0A9D1T9Y5_9FIRM</name>
<keyword evidence="4" id="KW-0408">Iron</keyword>
<evidence type="ECO:0000256" key="5">
    <source>
        <dbReference type="ARBA" id="ARBA00023014"/>
    </source>
</evidence>
<dbReference type="Gene3D" id="3.40.1010.20">
    <property type="entry name" value="4-hydroxy-3-methylbut-2-enyl diphosphate reductase, catalytic domain"/>
    <property type="match status" value="2"/>
</dbReference>
<reference evidence="6" key="2">
    <citation type="journal article" date="2021" name="PeerJ">
        <title>Extensive microbial diversity within the chicken gut microbiome revealed by metagenomics and culture.</title>
        <authorList>
            <person name="Gilroy R."/>
            <person name="Ravi A."/>
            <person name="Getino M."/>
            <person name="Pursley I."/>
            <person name="Horton D.L."/>
            <person name="Alikhan N.F."/>
            <person name="Baker D."/>
            <person name="Gharbi K."/>
            <person name="Hall N."/>
            <person name="Watson M."/>
            <person name="Adriaenssens E.M."/>
            <person name="Foster-Nyarko E."/>
            <person name="Jarju S."/>
            <person name="Secka A."/>
            <person name="Antonio M."/>
            <person name="Oren A."/>
            <person name="Chaudhuri R.R."/>
            <person name="La Ragione R."/>
            <person name="Hildebrand F."/>
            <person name="Pallen M.J."/>
        </authorList>
    </citation>
    <scope>NUCLEOTIDE SEQUENCE</scope>
    <source>
        <strain evidence="6">ChiBcec6-7307</strain>
    </source>
</reference>
<dbReference type="GO" id="GO:0046872">
    <property type="term" value="F:metal ion binding"/>
    <property type="evidence" value="ECO:0007669"/>
    <property type="project" value="UniProtKB-KW"/>
</dbReference>
<dbReference type="PANTHER" id="PTHR30426">
    <property type="entry name" value="4-HYDROXY-3-METHYLBUT-2-ENYL DIPHOSPHATE REDUCTASE"/>
    <property type="match status" value="1"/>
</dbReference>
<protein>
    <recommendedName>
        <fullName evidence="8">4-hydroxy-3-methylbut-2-enyl diphosphate reductase</fullName>
    </recommendedName>
</protein>
<dbReference type="Pfam" id="PF02401">
    <property type="entry name" value="LYTB"/>
    <property type="match status" value="1"/>
</dbReference>
<dbReference type="GO" id="GO:0051745">
    <property type="term" value="F:4-hydroxy-3-methylbut-2-enyl diphosphate reductase activity"/>
    <property type="evidence" value="ECO:0007669"/>
    <property type="project" value="InterPro"/>
</dbReference>
<dbReference type="GO" id="GO:0019288">
    <property type="term" value="P:isopentenyl diphosphate biosynthetic process, methylerythritol 4-phosphate pathway"/>
    <property type="evidence" value="ECO:0007669"/>
    <property type="project" value="InterPro"/>
</dbReference>
<evidence type="ECO:0000313" key="6">
    <source>
        <dbReference type="EMBL" id="HIV24117.1"/>
    </source>
</evidence>
<evidence type="ECO:0000256" key="4">
    <source>
        <dbReference type="ARBA" id="ARBA00023004"/>
    </source>
</evidence>
<keyword evidence="3" id="KW-0479">Metal-binding</keyword>
<dbReference type="PANTHER" id="PTHR30426:SF0">
    <property type="entry name" value="4-HYDROXY-3-METHYLBUT-2-ENYL DIPHOSPHATE REDUCTASE"/>
    <property type="match status" value="1"/>
</dbReference>
<evidence type="ECO:0008006" key="8">
    <source>
        <dbReference type="Google" id="ProtNLM"/>
    </source>
</evidence>
<dbReference type="GO" id="GO:0051539">
    <property type="term" value="F:4 iron, 4 sulfur cluster binding"/>
    <property type="evidence" value="ECO:0007669"/>
    <property type="project" value="UniProtKB-KW"/>
</dbReference>
<dbReference type="AlphaFoldDB" id="A0A9D1T9Y5"/>
<keyword evidence="5" id="KW-0411">Iron-sulfur</keyword>
<comment type="cofactor">
    <cofactor evidence="1">
        <name>[4Fe-4S] cluster</name>
        <dbReference type="ChEBI" id="CHEBI:49883"/>
    </cofactor>
</comment>
<evidence type="ECO:0000256" key="2">
    <source>
        <dbReference type="ARBA" id="ARBA00022485"/>
    </source>
</evidence>
<sequence length="143" mass="16384">MDVIGTEEEARAYRRNPEHSLCIVSQTTFNYKKFDKLVEFFSKMRYDRVDILNTICSATEERQSEAREIAGRVDSMIVIGGSHSSNTRKLFEICRNECEDTYYIQTLKDLDMRRLPSRGCVGITAGASTPNNLIEEVSKQCQI</sequence>